<proteinExistence type="predicted"/>
<sequence length="66" mass="7438">MNHTPRNWRPKNFFTILSSTIDVCVLKRSPPNGNCFALVSITQQVFRGQPLKNVFQNCVSSSVAEL</sequence>
<dbReference type="Proteomes" id="UP000827092">
    <property type="component" value="Unassembled WGS sequence"/>
</dbReference>
<evidence type="ECO:0000313" key="2">
    <source>
        <dbReference type="Proteomes" id="UP000827092"/>
    </source>
</evidence>
<comment type="caution">
    <text evidence="1">The sequence shown here is derived from an EMBL/GenBank/DDBJ whole genome shotgun (WGS) entry which is preliminary data.</text>
</comment>
<accession>A0AAV6UA73</accession>
<name>A0AAV6UA73_9ARAC</name>
<reference evidence="1 2" key="1">
    <citation type="journal article" date="2022" name="Nat. Ecol. Evol.">
        <title>A masculinizing supergene underlies an exaggerated male reproductive morph in a spider.</title>
        <authorList>
            <person name="Hendrickx F."/>
            <person name="De Corte Z."/>
            <person name="Sonet G."/>
            <person name="Van Belleghem S.M."/>
            <person name="Kostlbacher S."/>
            <person name="Vangestel C."/>
        </authorList>
    </citation>
    <scope>NUCLEOTIDE SEQUENCE [LARGE SCALE GENOMIC DNA]</scope>
    <source>
        <strain evidence="1">W744_W776</strain>
    </source>
</reference>
<evidence type="ECO:0000313" key="1">
    <source>
        <dbReference type="EMBL" id="KAG8180521.1"/>
    </source>
</evidence>
<protein>
    <submittedName>
        <fullName evidence="1">Uncharacterized protein</fullName>
    </submittedName>
</protein>
<gene>
    <name evidence="1" type="ORF">JTE90_007474</name>
</gene>
<dbReference type="AlphaFoldDB" id="A0AAV6UA73"/>
<keyword evidence="2" id="KW-1185">Reference proteome</keyword>
<organism evidence="1 2">
    <name type="scientific">Oedothorax gibbosus</name>
    <dbReference type="NCBI Taxonomy" id="931172"/>
    <lineage>
        <taxon>Eukaryota</taxon>
        <taxon>Metazoa</taxon>
        <taxon>Ecdysozoa</taxon>
        <taxon>Arthropoda</taxon>
        <taxon>Chelicerata</taxon>
        <taxon>Arachnida</taxon>
        <taxon>Araneae</taxon>
        <taxon>Araneomorphae</taxon>
        <taxon>Entelegynae</taxon>
        <taxon>Araneoidea</taxon>
        <taxon>Linyphiidae</taxon>
        <taxon>Erigoninae</taxon>
        <taxon>Oedothorax</taxon>
    </lineage>
</organism>
<dbReference type="EMBL" id="JAFNEN010000560">
    <property type="protein sequence ID" value="KAG8180521.1"/>
    <property type="molecule type" value="Genomic_DNA"/>
</dbReference>